<dbReference type="PATRIC" id="fig|1299334.3.peg.8470"/>
<evidence type="ECO:0000313" key="2">
    <source>
        <dbReference type="EMBL" id="EUA16237.1"/>
    </source>
</evidence>
<accession>X7Z9Q3</accession>
<sequence>MHLVEAGLDAEVVDPDRGEGGREIPGPPPTSSSRQPSGGPPCTARHRSATIVAVSAASAA</sequence>
<protein>
    <submittedName>
        <fullName evidence="2">Uncharacterized protein</fullName>
    </submittedName>
</protein>
<evidence type="ECO:0000256" key="1">
    <source>
        <dbReference type="SAM" id="MobiDB-lite"/>
    </source>
</evidence>
<proteinExistence type="predicted"/>
<gene>
    <name evidence="2" type="ORF">I553_1212</name>
</gene>
<dbReference type="EMBL" id="JAOB01000080">
    <property type="protein sequence ID" value="EUA16237.1"/>
    <property type="molecule type" value="Genomic_DNA"/>
</dbReference>
<dbReference type="AlphaFoldDB" id="X7Z9Q3"/>
<name>X7Z9Q3_MYCXE</name>
<organism evidence="2">
    <name type="scientific">Mycobacterium xenopi 4042</name>
    <dbReference type="NCBI Taxonomy" id="1299334"/>
    <lineage>
        <taxon>Bacteria</taxon>
        <taxon>Bacillati</taxon>
        <taxon>Actinomycetota</taxon>
        <taxon>Actinomycetes</taxon>
        <taxon>Mycobacteriales</taxon>
        <taxon>Mycobacteriaceae</taxon>
        <taxon>Mycobacterium</taxon>
    </lineage>
</organism>
<comment type="caution">
    <text evidence="2">The sequence shown here is derived from an EMBL/GenBank/DDBJ whole genome shotgun (WGS) entry which is preliminary data.</text>
</comment>
<feature type="region of interest" description="Disordered" evidence="1">
    <location>
        <begin position="1"/>
        <end position="45"/>
    </location>
</feature>
<reference evidence="2" key="1">
    <citation type="submission" date="2014-01" db="EMBL/GenBank/DDBJ databases">
        <authorList>
            <person name="Brown-Elliot B."/>
            <person name="Wallace R."/>
            <person name="Lenaerts A."/>
            <person name="Ordway D."/>
            <person name="DeGroote M.A."/>
            <person name="Parker T."/>
            <person name="Sizemore C."/>
            <person name="Tallon L.J."/>
            <person name="Sadzewicz L.K."/>
            <person name="Sengamalay N."/>
            <person name="Fraser C.M."/>
            <person name="Hine E."/>
            <person name="Shefchek K.A."/>
            <person name="Das S.P."/>
            <person name="Tettelin H."/>
        </authorList>
    </citation>
    <scope>NUCLEOTIDE SEQUENCE [LARGE SCALE GENOMIC DNA]</scope>
    <source>
        <strain evidence="2">4042</strain>
    </source>
</reference>